<feature type="compositionally biased region" description="Polar residues" evidence="2">
    <location>
        <begin position="413"/>
        <end position="424"/>
    </location>
</feature>
<evidence type="ECO:0000256" key="2">
    <source>
        <dbReference type="SAM" id="MobiDB-lite"/>
    </source>
</evidence>
<dbReference type="SMART" id="SM00248">
    <property type="entry name" value="ANK"/>
    <property type="match status" value="6"/>
</dbReference>
<dbReference type="SUPFAM" id="SSF48403">
    <property type="entry name" value="Ankyrin repeat"/>
    <property type="match status" value="2"/>
</dbReference>
<proteinExistence type="predicted"/>
<accession>A0A669QL18</accession>
<sequence length="772" mass="86483">MNVCQKDCKNCLTISLQEAKLNILGLEFYHRSFTNPQYRVMLSRINKRNAYGETLLHRAVVAEDLNRVHNLIKAGANVDDKDHAGWTALHEASLEGYYWIAKELLKAGADVNARGDEQITPLHDAVKEGHYKVAALLLHYGADPLLKNEMGRNALDEASDLCMKRLLKRHLARYERDSVSGGGGAENTLSAQSTEDRNLHQGSLQIDESELACANLTDSGSTDIMQQTIENEVQMDDGTSCMECILKVNTETLLVHELFATSSEVSSSRSPSNSIDDVLNNNEQKALQPETRVDILLNAEQCTGRCHMKEAKDAHSLEILFRALQLHDKKVYQIKRKRQDLKDTNSKSDKGRFSGMDGTEGTEKNKERSEKSNVLLQFSEVEVQAKKLRLDPQETRQKTDLCFSVRKNELSSTHSKFNQASAEQTTKKSAPETKKRKKKSAKGETELHIAARRGNLSLVKTLISSGIPVNEQDNAGWTAIHEASAGGFTEVISELLKAGADVNSRGLDGILPIHDAVYINSLEAARILLQHGANPCERNDSGRSALDEACDDEMKELLMSYCSVEYVLPVETSDVTVAKCTIGQEDKMYCRSRRQKTVCFKCWENGDTSSEPQSEKYSVEFTCKATLLTNGKIKTSKNKIFQNPVQWVKDLLGNDIYVTWKYAWNKVAYRGKQLSKLVVEDASVSIDLEIPSQQRELAETVKTFPCTEGEAAESLPTARELNSFSVQFNSAESPTCFLQFTELLIICTEEFLPQPVMEKHWNFYRACEDFGF</sequence>
<feature type="compositionally biased region" description="Basic and acidic residues" evidence="2">
    <location>
        <begin position="361"/>
        <end position="371"/>
    </location>
</feature>
<dbReference type="Gene3D" id="1.25.40.20">
    <property type="entry name" value="Ankyrin repeat-containing domain"/>
    <property type="match status" value="2"/>
</dbReference>
<feature type="repeat" description="ANK" evidence="1">
    <location>
        <begin position="508"/>
        <end position="540"/>
    </location>
</feature>
<dbReference type="Pfam" id="PF18755">
    <property type="entry name" value="RAMA"/>
    <property type="match status" value="1"/>
</dbReference>
<feature type="repeat" description="ANK" evidence="1">
    <location>
        <begin position="442"/>
        <end position="474"/>
    </location>
</feature>
<dbReference type="InterPro" id="IPR002110">
    <property type="entry name" value="Ankyrin_rpt"/>
</dbReference>
<feature type="domain" description="RAMA" evidence="3">
    <location>
        <begin position="622"/>
        <end position="675"/>
    </location>
</feature>
<dbReference type="InterPro" id="IPR040843">
    <property type="entry name" value="RAMA"/>
</dbReference>
<organism evidence="4 5">
    <name type="scientific">Phasianus colchicus</name>
    <name type="common">Common pheasant</name>
    <dbReference type="NCBI Taxonomy" id="9054"/>
    <lineage>
        <taxon>Eukaryota</taxon>
        <taxon>Metazoa</taxon>
        <taxon>Chordata</taxon>
        <taxon>Craniata</taxon>
        <taxon>Vertebrata</taxon>
        <taxon>Euteleostomi</taxon>
        <taxon>Archelosauria</taxon>
        <taxon>Archosauria</taxon>
        <taxon>Dinosauria</taxon>
        <taxon>Saurischia</taxon>
        <taxon>Theropoda</taxon>
        <taxon>Coelurosauria</taxon>
        <taxon>Aves</taxon>
        <taxon>Neognathae</taxon>
        <taxon>Galloanserae</taxon>
        <taxon>Galliformes</taxon>
        <taxon>Phasianidae</taxon>
        <taxon>Phasianinae</taxon>
        <taxon>Phasianus</taxon>
    </lineage>
</organism>
<keyword evidence="5" id="KW-1185">Reference proteome</keyword>
<feature type="repeat" description="ANK" evidence="1">
    <location>
        <begin position="84"/>
        <end position="116"/>
    </location>
</feature>
<feature type="region of interest" description="Disordered" evidence="2">
    <location>
        <begin position="337"/>
        <end position="373"/>
    </location>
</feature>
<protein>
    <recommendedName>
        <fullName evidence="3">RAMA domain-containing protein</fullName>
    </recommendedName>
</protein>
<dbReference type="Proteomes" id="UP000472261">
    <property type="component" value="Unplaced"/>
</dbReference>
<feature type="repeat" description="ANK" evidence="1">
    <location>
        <begin position="51"/>
        <end position="83"/>
    </location>
</feature>
<gene>
    <name evidence="4" type="primary">ANKRD31</name>
</gene>
<feature type="compositionally biased region" description="Basic and acidic residues" evidence="2">
    <location>
        <begin position="340"/>
        <end position="352"/>
    </location>
</feature>
<dbReference type="PRINTS" id="PR01415">
    <property type="entry name" value="ANKYRIN"/>
</dbReference>
<dbReference type="PROSITE" id="PS50088">
    <property type="entry name" value="ANK_REPEAT"/>
    <property type="match status" value="6"/>
</dbReference>
<dbReference type="Pfam" id="PF13637">
    <property type="entry name" value="Ank_4"/>
    <property type="match status" value="1"/>
</dbReference>
<dbReference type="PANTHER" id="PTHR24176">
    <property type="entry name" value="ANKYRIN REPEAT DOMAIN-CONTAINING PROTEIN 31-RELATED"/>
    <property type="match status" value="1"/>
</dbReference>
<reference evidence="4" key="1">
    <citation type="submission" date="2025-08" db="UniProtKB">
        <authorList>
            <consortium name="Ensembl"/>
        </authorList>
    </citation>
    <scope>IDENTIFICATION</scope>
</reference>
<feature type="repeat" description="ANK" evidence="1">
    <location>
        <begin position="475"/>
        <end position="507"/>
    </location>
</feature>
<dbReference type="AlphaFoldDB" id="A0A669QL18"/>
<evidence type="ECO:0000313" key="4">
    <source>
        <dbReference type="Ensembl" id="ENSPCLP00000018888.1"/>
    </source>
</evidence>
<feature type="region of interest" description="Disordered" evidence="2">
    <location>
        <begin position="177"/>
        <end position="201"/>
    </location>
</feature>
<evidence type="ECO:0000256" key="1">
    <source>
        <dbReference type="PROSITE-ProRule" id="PRU00023"/>
    </source>
</evidence>
<dbReference type="InterPro" id="IPR036770">
    <property type="entry name" value="Ankyrin_rpt-contain_sf"/>
</dbReference>
<feature type="repeat" description="ANK" evidence="1">
    <location>
        <begin position="117"/>
        <end position="149"/>
    </location>
</feature>
<evidence type="ECO:0000259" key="3">
    <source>
        <dbReference type="Pfam" id="PF18755"/>
    </source>
</evidence>
<keyword evidence="1" id="KW-0040">ANK repeat</keyword>
<reference evidence="4" key="2">
    <citation type="submission" date="2025-09" db="UniProtKB">
        <authorList>
            <consortium name="Ensembl"/>
        </authorList>
    </citation>
    <scope>IDENTIFICATION</scope>
</reference>
<dbReference type="PANTHER" id="PTHR24176:SF14">
    <property type="entry name" value="ANKYRIN REPEAT DOMAIN-CONTAINING PROTEIN 31"/>
    <property type="match status" value="1"/>
</dbReference>
<evidence type="ECO:0000313" key="5">
    <source>
        <dbReference type="Proteomes" id="UP000472261"/>
    </source>
</evidence>
<dbReference type="PROSITE" id="PS50297">
    <property type="entry name" value="ANK_REP_REGION"/>
    <property type="match status" value="6"/>
</dbReference>
<name>A0A669QL18_PHACC</name>
<dbReference type="Ensembl" id="ENSPCLT00000025179.1">
    <property type="protein sequence ID" value="ENSPCLP00000018888.1"/>
    <property type="gene ID" value="ENSPCLG00000015851.1"/>
</dbReference>
<dbReference type="Pfam" id="PF12796">
    <property type="entry name" value="Ank_2"/>
    <property type="match status" value="2"/>
</dbReference>
<dbReference type="InterPro" id="IPR042334">
    <property type="entry name" value="ANKRD31"/>
</dbReference>
<dbReference type="Pfam" id="PF00023">
    <property type="entry name" value="Ank"/>
    <property type="match status" value="1"/>
</dbReference>
<feature type="region of interest" description="Disordered" evidence="2">
    <location>
        <begin position="413"/>
        <end position="444"/>
    </location>
</feature>